<gene>
    <name evidence="5" type="ORF">VU00_11452</name>
</gene>
<organism evidence="5 6">
    <name type="scientific">Candidatus Electrothrix marina</name>
    <dbReference type="NCBI Taxonomy" id="1859130"/>
    <lineage>
        <taxon>Bacteria</taxon>
        <taxon>Pseudomonadati</taxon>
        <taxon>Thermodesulfobacteriota</taxon>
        <taxon>Desulfobulbia</taxon>
        <taxon>Desulfobulbales</taxon>
        <taxon>Desulfobulbaceae</taxon>
        <taxon>Candidatus Electrothrix</taxon>
    </lineage>
</organism>
<accession>A0A3S3SU39</accession>
<dbReference type="GO" id="GO:0051787">
    <property type="term" value="F:misfolded protein binding"/>
    <property type="evidence" value="ECO:0007669"/>
    <property type="project" value="TreeGrafter"/>
</dbReference>
<feature type="non-terminal residue" evidence="5">
    <location>
        <position position="1"/>
    </location>
</feature>
<comment type="subcellular location">
    <subcellularLocation>
        <location evidence="1">Endoplasmic reticulum</location>
    </subcellularLocation>
</comment>
<evidence type="ECO:0000256" key="2">
    <source>
        <dbReference type="ARBA" id="ARBA00022729"/>
    </source>
</evidence>
<dbReference type="Proteomes" id="UP000287615">
    <property type="component" value="Unassembled WGS sequence"/>
</dbReference>
<dbReference type="PANTHER" id="PTHR44140:SF2">
    <property type="entry name" value="LD25575P"/>
    <property type="match status" value="1"/>
</dbReference>
<comment type="caution">
    <text evidence="5">The sequence shown here is derived from an EMBL/GenBank/DDBJ whole genome shotgun (WGS) entry which is preliminary data.</text>
</comment>
<proteinExistence type="predicted"/>
<feature type="domain" description="J" evidence="4">
    <location>
        <begin position="6"/>
        <end position="68"/>
    </location>
</feature>
<dbReference type="EMBL" id="MTKR01000145">
    <property type="protein sequence ID" value="RWX50100.1"/>
    <property type="molecule type" value="Genomic_DNA"/>
</dbReference>
<reference evidence="5 6" key="1">
    <citation type="submission" date="2017-01" db="EMBL/GenBank/DDBJ databases">
        <title>The cable genome- insights into the physiology and evolution of filamentous bacteria capable of sulfide oxidation via long distance electron transfer.</title>
        <authorList>
            <person name="Schreiber L."/>
            <person name="Bjerg J.T."/>
            <person name="Boggild A."/>
            <person name="Van De Vossenberg J."/>
            <person name="Meysman F."/>
            <person name="Nielsen L.P."/>
            <person name="Schramm A."/>
            <person name="Kjeldsen K.U."/>
        </authorList>
    </citation>
    <scope>NUCLEOTIDE SEQUENCE [LARGE SCALE GENOMIC DNA]</scope>
    <source>
        <strain evidence="5">A3</strain>
    </source>
</reference>
<dbReference type="InterPro" id="IPR001623">
    <property type="entry name" value="DnaJ_domain"/>
</dbReference>
<evidence type="ECO:0000256" key="3">
    <source>
        <dbReference type="ARBA" id="ARBA00022824"/>
    </source>
</evidence>
<dbReference type="Pfam" id="PF00226">
    <property type="entry name" value="DnaJ"/>
    <property type="match status" value="1"/>
</dbReference>
<dbReference type="CDD" id="cd06257">
    <property type="entry name" value="DnaJ"/>
    <property type="match status" value="1"/>
</dbReference>
<dbReference type="GO" id="GO:0051087">
    <property type="term" value="F:protein-folding chaperone binding"/>
    <property type="evidence" value="ECO:0007669"/>
    <property type="project" value="TreeGrafter"/>
</dbReference>
<evidence type="ECO:0000313" key="5">
    <source>
        <dbReference type="EMBL" id="RWX50100.1"/>
    </source>
</evidence>
<keyword evidence="2" id="KW-0732">Signal</keyword>
<dbReference type="PANTHER" id="PTHR44140">
    <property type="entry name" value="LD25575P"/>
    <property type="match status" value="1"/>
</dbReference>
<dbReference type="PROSITE" id="PS50076">
    <property type="entry name" value="DNAJ_2"/>
    <property type="match status" value="1"/>
</dbReference>
<keyword evidence="3" id="KW-0256">Endoplasmic reticulum</keyword>
<dbReference type="Gene3D" id="1.10.287.110">
    <property type="entry name" value="DnaJ domain"/>
    <property type="match status" value="1"/>
</dbReference>
<evidence type="ECO:0000259" key="4">
    <source>
        <dbReference type="PROSITE" id="PS50076"/>
    </source>
</evidence>
<evidence type="ECO:0000256" key="1">
    <source>
        <dbReference type="ARBA" id="ARBA00004240"/>
    </source>
</evidence>
<sequence>APSEQQYCTVLGVTSGTEFPEIKKAYRKLSMQYHPDKVAHLGDEFKGVAEEKMKEINAAYDYFRKKFDGS</sequence>
<dbReference type="GO" id="GO:0034975">
    <property type="term" value="P:protein folding in endoplasmic reticulum"/>
    <property type="evidence" value="ECO:0007669"/>
    <property type="project" value="TreeGrafter"/>
</dbReference>
<dbReference type="InterPro" id="IPR051727">
    <property type="entry name" value="DnaJ_C3_Co-chaperones"/>
</dbReference>
<dbReference type="SMART" id="SM00271">
    <property type="entry name" value="DnaJ"/>
    <property type="match status" value="1"/>
</dbReference>
<dbReference type="PRINTS" id="PR00625">
    <property type="entry name" value="JDOMAIN"/>
</dbReference>
<dbReference type="InterPro" id="IPR036869">
    <property type="entry name" value="J_dom_sf"/>
</dbReference>
<name>A0A3S3SU39_9BACT</name>
<dbReference type="AlphaFoldDB" id="A0A3S3SU39"/>
<protein>
    <submittedName>
        <fullName evidence="5">DnaJ domain-containing protein</fullName>
    </submittedName>
</protein>
<evidence type="ECO:0000313" key="6">
    <source>
        <dbReference type="Proteomes" id="UP000287615"/>
    </source>
</evidence>
<dbReference type="SUPFAM" id="SSF46565">
    <property type="entry name" value="Chaperone J-domain"/>
    <property type="match status" value="1"/>
</dbReference>